<dbReference type="Pfam" id="PF07127">
    <property type="entry name" value="Nodulin_late"/>
    <property type="match status" value="1"/>
</dbReference>
<evidence type="ECO:0000313" key="3">
    <source>
        <dbReference type="EMBL" id="RHN39967.1"/>
    </source>
</evidence>
<sequence length="69" mass="7973">MAEIVKFVYVMIIFVSPFLFSMNLDAENICDGDYDCNPNEWWCPPNYVLKCINYQCSCIGFTPAIYALD</sequence>
<organism evidence="3 4">
    <name type="scientific">Medicago truncatula</name>
    <name type="common">Barrel medic</name>
    <name type="synonym">Medicago tribuloides</name>
    <dbReference type="NCBI Taxonomy" id="3880"/>
    <lineage>
        <taxon>Eukaryota</taxon>
        <taxon>Viridiplantae</taxon>
        <taxon>Streptophyta</taxon>
        <taxon>Embryophyta</taxon>
        <taxon>Tracheophyta</taxon>
        <taxon>Spermatophyta</taxon>
        <taxon>Magnoliopsida</taxon>
        <taxon>eudicotyledons</taxon>
        <taxon>Gunneridae</taxon>
        <taxon>Pentapetalae</taxon>
        <taxon>rosids</taxon>
        <taxon>fabids</taxon>
        <taxon>Fabales</taxon>
        <taxon>Fabaceae</taxon>
        <taxon>Papilionoideae</taxon>
        <taxon>50 kb inversion clade</taxon>
        <taxon>NPAAA clade</taxon>
        <taxon>Hologalegina</taxon>
        <taxon>IRL clade</taxon>
        <taxon>Trifolieae</taxon>
        <taxon>Medicago</taxon>
    </lineage>
</organism>
<keyword evidence="1" id="KW-0812">Transmembrane</keyword>
<dbReference type="GO" id="GO:0046872">
    <property type="term" value="F:metal ion binding"/>
    <property type="evidence" value="ECO:0007669"/>
    <property type="project" value="InterPro"/>
</dbReference>
<dbReference type="InterPro" id="IPR009810">
    <property type="entry name" value="Nodulin_late_dom"/>
</dbReference>
<proteinExistence type="predicted"/>
<comment type="caution">
    <text evidence="3">The sequence shown here is derived from an EMBL/GenBank/DDBJ whole genome shotgun (WGS) entry which is preliminary data.</text>
</comment>
<feature type="domain" description="Late nodulin" evidence="2">
    <location>
        <begin position="1"/>
        <end position="56"/>
    </location>
</feature>
<accession>A0A396GMN3</accession>
<keyword evidence="1" id="KW-0472">Membrane</keyword>
<feature type="transmembrane region" description="Helical" evidence="1">
    <location>
        <begin position="7"/>
        <end position="24"/>
    </location>
</feature>
<protein>
    <submittedName>
        <fullName evidence="3">Putative Late nodulin</fullName>
    </submittedName>
</protein>
<name>A0A396GMN3_MEDTR</name>
<dbReference type="Gramene" id="rna46052">
    <property type="protein sequence ID" value="RHN39967.1"/>
    <property type="gene ID" value="gene46052"/>
</dbReference>
<evidence type="ECO:0000313" key="4">
    <source>
        <dbReference type="Proteomes" id="UP000265566"/>
    </source>
</evidence>
<keyword evidence="1" id="KW-1133">Transmembrane helix</keyword>
<dbReference type="AlphaFoldDB" id="A0A396GMN3"/>
<evidence type="ECO:0000259" key="2">
    <source>
        <dbReference type="Pfam" id="PF07127"/>
    </source>
</evidence>
<reference evidence="4" key="1">
    <citation type="journal article" date="2018" name="Nat. Plants">
        <title>Whole-genome landscape of Medicago truncatula symbiotic genes.</title>
        <authorList>
            <person name="Pecrix Y."/>
            <person name="Staton S.E."/>
            <person name="Sallet E."/>
            <person name="Lelandais-Briere C."/>
            <person name="Moreau S."/>
            <person name="Carrere S."/>
            <person name="Blein T."/>
            <person name="Jardinaud M.F."/>
            <person name="Latrasse D."/>
            <person name="Zouine M."/>
            <person name="Zahm M."/>
            <person name="Kreplak J."/>
            <person name="Mayjonade B."/>
            <person name="Satge C."/>
            <person name="Perez M."/>
            <person name="Cauet S."/>
            <person name="Marande W."/>
            <person name="Chantry-Darmon C."/>
            <person name="Lopez-Roques C."/>
            <person name="Bouchez O."/>
            <person name="Berard A."/>
            <person name="Debelle F."/>
            <person name="Munos S."/>
            <person name="Bendahmane A."/>
            <person name="Berges H."/>
            <person name="Niebel A."/>
            <person name="Buitink J."/>
            <person name="Frugier F."/>
            <person name="Benhamed M."/>
            <person name="Crespi M."/>
            <person name="Gouzy J."/>
            <person name="Gamas P."/>
        </authorList>
    </citation>
    <scope>NUCLEOTIDE SEQUENCE [LARGE SCALE GENOMIC DNA]</scope>
    <source>
        <strain evidence="4">cv. Jemalong A17</strain>
    </source>
</reference>
<gene>
    <name evidence="3" type="ORF">MtrunA17_Chr8g0349631</name>
</gene>
<dbReference type="Proteomes" id="UP000265566">
    <property type="component" value="Chromosome 8"/>
</dbReference>
<dbReference type="EMBL" id="PSQE01000008">
    <property type="protein sequence ID" value="RHN39967.1"/>
    <property type="molecule type" value="Genomic_DNA"/>
</dbReference>
<evidence type="ECO:0000256" key="1">
    <source>
        <dbReference type="SAM" id="Phobius"/>
    </source>
</evidence>